<protein>
    <submittedName>
        <fullName evidence="1">DUF2920 family protein</fullName>
    </submittedName>
</protein>
<accession>A0A923J2A1</accession>
<dbReference type="Proteomes" id="UP000563151">
    <property type="component" value="Unassembled WGS sequence"/>
</dbReference>
<evidence type="ECO:0000313" key="2">
    <source>
        <dbReference type="Proteomes" id="UP000563151"/>
    </source>
</evidence>
<dbReference type="AlphaFoldDB" id="A0A923J2A1"/>
<organism evidence="1 2">
    <name type="scientific">Clostridium tetanomorphum</name>
    <dbReference type="NCBI Taxonomy" id="1553"/>
    <lineage>
        <taxon>Bacteria</taxon>
        <taxon>Bacillati</taxon>
        <taxon>Bacillota</taxon>
        <taxon>Clostridia</taxon>
        <taxon>Eubacteriales</taxon>
        <taxon>Clostridiaceae</taxon>
        <taxon>Clostridium</taxon>
    </lineage>
</organism>
<sequence length="390" mass="44878">MAITRKVIIQAPHDPEINAKVREVLEYYITYPEGYDQSKSYGLVFCITGYGSSADSEYQSNKLRPYISDKYNMITVGVRYHNDLRTTEQFIFDINSISKWYRLETSYFKDTTNANKIIDDLFQLLISRNIYSLDSRLAVKMSAYNQYSSFGFMPAIDHLTVLFDIIQKHNIDKRNIIAFGTSYGGYVASLMAKYAPNTFSLVIDNSGFCVTQLQEVFGGAVGGTGGAIVRYIDNTRYEIPVTIDTLWSVDETSENYFSDANKQIRSLLLEDHRTPSQTVYCCYHSQNDGIASIALKDKMYNILKKYNRTYYKRVNEGDVDGKLFKNSLHGMDASLREMFDFSLERFKEFDKTKDKETDFDRNITYGFPCTNKLYNFSYTNNGLKVGIKTI</sequence>
<dbReference type="RefSeq" id="WP_173680358.1">
    <property type="nucleotide sequence ID" value="NZ_JAAZWO010000046.1"/>
</dbReference>
<comment type="caution">
    <text evidence="1">The sequence shown here is derived from an EMBL/GenBank/DDBJ whole genome shotgun (WGS) entry which is preliminary data.</text>
</comment>
<name>A0A923J2A1_CLOTT</name>
<keyword evidence="2" id="KW-1185">Reference proteome</keyword>
<dbReference type="EMBL" id="JAAZWO010000046">
    <property type="protein sequence ID" value="MBC2400047.1"/>
    <property type="molecule type" value="Genomic_DNA"/>
</dbReference>
<dbReference type="InterPro" id="IPR029058">
    <property type="entry name" value="AB_hydrolase_fold"/>
</dbReference>
<dbReference type="Gene3D" id="3.40.50.1820">
    <property type="entry name" value="alpha/beta hydrolase"/>
    <property type="match status" value="1"/>
</dbReference>
<gene>
    <name evidence="1" type="ORF">HGG79_20155</name>
</gene>
<dbReference type="InterPro" id="IPR022605">
    <property type="entry name" value="DUF2920"/>
</dbReference>
<evidence type="ECO:0000313" key="1">
    <source>
        <dbReference type="EMBL" id="MBC2400047.1"/>
    </source>
</evidence>
<dbReference type="Pfam" id="PF11144">
    <property type="entry name" value="DUF2920"/>
    <property type="match status" value="1"/>
</dbReference>
<dbReference type="SUPFAM" id="SSF53474">
    <property type="entry name" value="alpha/beta-Hydrolases"/>
    <property type="match status" value="1"/>
</dbReference>
<proteinExistence type="predicted"/>
<reference evidence="1 2" key="1">
    <citation type="submission" date="2020-04" db="EMBL/GenBank/DDBJ databases">
        <title>Genomic insights into acetone-butanol-ethanol (ABE) fermentation by sequencing solventogenic clostridia strains.</title>
        <authorList>
            <person name="Brown S."/>
        </authorList>
    </citation>
    <scope>NUCLEOTIDE SEQUENCE [LARGE SCALE GENOMIC DNA]</scope>
    <source>
        <strain evidence="1 2">DJ011</strain>
    </source>
</reference>